<accession>A0ACC0P425</accession>
<gene>
    <name evidence="1" type="ORF">RHMOL_Rhmol04G0253000</name>
</gene>
<evidence type="ECO:0000313" key="2">
    <source>
        <dbReference type="Proteomes" id="UP001062846"/>
    </source>
</evidence>
<sequence>MTLRRPLNSRAFSVLLFSSILLSWFPGSIMSATVTLDSIKIFNSHEWIPTKPTVYFQCKGENKTYLPDVKDTHVSYTFKGEESWQVIEPYDLKRAELQNIFKLSSSQRCAARADLEICKPSLNIAKLNLARLVCHPSCNTRFIHLMIYPLFLDL</sequence>
<reference evidence="1" key="1">
    <citation type="submission" date="2022-02" db="EMBL/GenBank/DDBJ databases">
        <title>Plant Genome Project.</title>
        <authorList>
            <person name="Zhang R.-G."/>
        </authorList>
    </citation>
    <scope>NUCLEOTIDE SEQUENCE</scope>
    <source>
        <strain evidence="1">AT1</strain>
    </source>
</reference>
<organism evidence="1 2">
    <name type="scientific">Rhododendron molle</name>
    <name type="common">Chinese azalea</name>
    <name type="synonym">Azalea mollis</name>
    <dbReference type="NCBI Taxonomy" id="49168"/>
    <lineage>
        <taxon>Eukaryota</taxon>
        <taxon>Viridiplantae</taxon>
        <taxon>Streptophyta</taxon>
        <taxon>Embryophyta</taxon>
        <taxon>Tracheophyta</taxon>
        <taxon>Spermatophyta</taxon>
        <taxon>Magnoliopsida</taxon>
        <taxon>eudicotyledons</taxon>
        <taxon>Gunneridae</taxon>
        <taxon>Pentapetalae</taxon>
        <taxon>asterids</taxon>
        <taxon>Ericales</taxon>
        <taxon>Ericaceae</taxon>
        <taxon>Ericoideae</taxon>
        <taxon>Rhodoreae</taxon>
        <taxon>Rhododendron</taxon>
    </lineage>
</organism>
<comment type="caution">
    <text evidence="1">The sequence shown here is derived from an EMBL/GenBank/DDBJ whole genome shotgun (WGS) entry which is preliminary data.</text>
</comment>
<protein>
    <submittedName>
        <fullName evidence="1">Uncharacterized protein</fullName>
    </submittedName>
</protein>
<dbReference type="EMBL" id="CM046391">
    <property type="protein sequence ID" value="KAI8560407.1"/>
    <property type="molecule type" value="Genomic_DNA"/>
</dbReference>
<keyword evidence="2" id="KW-1185">Reference proteome</keyword>
<proteinExistence type="predicted"/>
<dbReference type="Proteomes" id="UP001062846">
    <property type="component" value="Chromosome 4"/>
</dbReference>
<name>A0ACC0P425_RHOML</name>
<evidence type="ECO:0000313" key="1">
    <source>
        <dbReference type="EMBL" id="KAI8560407.1"/>
    </source>
</evidence>